<dbReference type="Pfam" id="PF03348">
    <property type="entry name" value="Serinc"/>
    <property type="match status" value="1"/>
</dbReference>
<feature type="repeat" description="ANK" evidence="6">
    <location>
        <begin position="497"/>
        <end position="526"/>
    </location>
</feature>
<comment type="caution">
    <text evidence="10">The sequence shown here is derived from an EMBL/GenBank/DDBJ whole genome shotgun (WGS) entry which is preliminary data.</text>
</comment>
<keyword evidence="6" id="KW-0040">ANK repeat</keyword>
<dbReference type="Proteomes" id="UP000239649">
    <property type="component" value="Unassembled WGS sequence"/>
</dbReference>
<evidence type="ECO:0000256" key="4">
    <source>
        <dbReference type="ARBA" id="ARBA00022989"/>
    </source>
</evidence>
<feature type="repeat" description="ANK" evidence="6">
    <location>
        <begin position="527"/>
        <end position="559"/>
    </location>
</feature>
<dbReference type="AlphaFoldDB" id="A0A2P6VFJ0"/>
<dbReference type="GO" id="GO:0016020">
    <property type="term" value="C:membrane"/>
    <property type="evidence" value="ECO:0007669"/>
    <property type="project" value="UniProtKB-SubCell"/>
</dbReference>
<evidence type="ECO:0000256" key="2">
    <source>
        <dbReference type="ARBA" id="ARBA00006665"/>
    </source>
</evidence>
<evidence type="ECO:0000256" key="1">
    <source>
        <dbReference type="ARBA" id="ARBA00004141"/>
    </source>
</evidence>
<keyword evidence="11" id="KW-1185">Reference proteome</keyword>
<dbReference type="SMART" id="SM00248">
    <property type="entry name" value="ANK"/>
    <property type="match status" value="5"/>
</dbReference>
<feature type="chain" id="PRO_5015189308" evidence="9">
    <location>
        <begin position="17"/>
        <end position="1132"/>
    </location>
</feature>
<feature type="transmembrane region" description="Helical" evidence="8">
    <location>
        <begin position="35"/>
        <end position="53"/>
    </location>
</feature>
<accession>A0A2P6VFJ0</accession>
<dbReference type="Gene3D" id="1.25.40.20">
    <property type="entry name" value="Ankyrin repeat-containing domain"/>
    <property type="match status" value="1"/>
</dbReference>
<dbReference type="STRING" id="554055.A0A2P6VFJ0"/>
<evidence type="ECO:0000256" key="5">
    <source>
        <dbReference type="ARBA" id="ARBA00023136"/>
    </source>
</evidence>
<dbReference type="PANTHER" id="PTHR10383">
    <property type="entry name" value="SERINE INCORPORATOR"/>
    <property type="match status" value="1"/>
</dbReference>
<feature type="transmembrane region" description="Helical" evidence="8">
    <location>
        <begin position="378"/>
        <end position="396"/>
    </location>
</feature>
<feature type="transmembrane region" description="Helical" evidence="8">
    <location>
        <begin position="292"/>
        <end position="311"/>
    </location>
</feature>
<keyword evidence="4 8" id="KW-1133">Transmembrane helix</keyword>
<comment type="subcellular location">
    <subcellularLocation>
        <location evidence="1">Membrane</location>
        <topology evidence="1">Multi-pass membrane protein</topology>
    </subcellularLocation>
</comment>
<evidence type="ECO:0000256" key="8">
    <source>
        <dbReference type="SAM" id="Phobius"/>
    </source>
</evidence>
<dbReference type="SUPFAM" id="SSF48403">
    <property type="entry name" value="Ankyrin repeat"/>
    <property type="match status" value="1"/>
</dbReference>
<keyword evidence="9" id="KW-0732">Signal</keyword>
<dbReference type="PROSITE" id="PS50088">
    <property type="entry name" value="ANK_REPEAT"/>
    <property type="match status" value="2"/>
</dbReference>
<feature type="signal peptide" evidence="9">
    <location>
        <begin position="1"/>
        <end position="16"/>
    </location>
</feature>
<evidence type="ECO:0000256" key="3">
    <source>
        <dbReference type="ARBA" id="ARBA00022692"/>
    </source>
</evidence>
<dbReference type="InterPro" id="IPR002110">
    <property type="entry name" value="Ankyrin_rpt"/>
</dbReference>
<dbReference type="EMBL" id="LHPF02000009">
    <property type="protein sequence ID" value="PSC72841.1"/>
    <property type="molecule type" value="Genomic_DNA"/>
</dbReference>
<sequence length="1132" mass="118413">MFMLGGLGSCVASTAAACACSCCTTVTRQAIRSSARAGWSVLFSISLIVAWLARDFGSAVLKKLPWIVRHFAGDDLPSDAWFGQQAVYRISLGNFVLFATLAAIMVDVRYKSDRRDAALHHGHWLLKAGLWALCNTLPFFLPNGVVAAYSWLARFGSPLFLLIQMVILLDVTQNWNDAWVEGGESDPRYFHALLAVTLGAFAGCATIGGLLYHFFAPGGADCSLNISLITLSLVLCLVLSLVTMHPLSQRGSLFPAACISLYTMYLAYSALQSEPRDYECNALGARLNASSATTLATGVLLTLCSVVYSAFRAGSNTQTFSTSGFDEPLIASHARAEEEAGMSAGLDGVPPGGHTMERSGGGGGGAADEPVSYNYTQFYMVFALASMYIAMLMTGWGSQAGEAKYLINVGWTSVSALGSFQDPCKARASEQRLSPRQHSLKGGQQGYLPAPGAAAAMADWDEQLVDAAEEGDLRALQKCLAAGADPNAQLVGDWRGSSLHQAAYHGHADCVAALLAAGANPNIRDADGNAPLHEAARNGCAACVATLLAAAGAANAFNTVYYTPVHLAAYLNRVQALRLLLAAHPGAALLRDLLGSTPLQLALQTAALDAARCLLQHGPVQPLGELLDTIRWRAAQKPLCYALVATHQPLTAADLALVPRPCPGLGAALPTALHRSATEAALLRVAHFRPMNPLSRQQAATGALAAPRALLLLSNAAEAPRWSLISSLQARSVHTQPLRVVCQAASSTSTTTATGGRQSSGTGSTSSASSSGGGSSRGAASVNRQQAALNDSIKGAGSCGQVLQLVRGSPWRSITVLSTAANTMARLHLDCVQHGGPQAQLAANRAAFRRLVQLAFLRLEAFKAWPCAQYLWASAKLQEPLSPGQLRAWEQQAQAQLQDAKPQHTSTIIVALATLGQPPSSGAFMSALRQGLLRALQQGEPQAVANSLWGWAKLGMSVEGGLAEAAAAAVQRTAGGMNPQEVSNSLWGWAKLGQGLPLGGGLAEAAAAAVQRTADGMTLLGVSNTIHAFARGGWQLDDATEVALQAALLRALERGRPQHVANCLWGWSKLHVPLGSSLQGAAVAAVLRTLPQMKAVEVYQIELAFSSGVPGFQLSGDAAAALAAALEGAKEA</sequence>
<name>A0A2P6VFJ0_9CHLO</name>
<evidence type="ECO:0000256" key="6">
    <source>
        <dbReference type="PROSITE-ProRule" id="PRU00023"/>
    </source>
</evidence>
<evidence type="ECO:0000313" key="11">
    <source>
        <dbReference type="Proteomes" id="UP000239649"/>
    </source>
</evidence>
<comment type="similarity">
    <text evidence="2">Belongs to the TDE1 family.</text>
</comment>
<dbReference type="Pfam" id="PF12796">
    <property type="entry name" value="Ank_2"/>
    <property type="match status" value="1"/>
</dbReference>
<organism evidence="10 11">
    <name type="scientific">Micractinium conductrix</name>
    <dbReference type="NCBI Taxonomy" id="554055"/>
    <lineage>
        <taxon>Eukaryota</taxon>
        <taxon>Viridiplantae</taxon>
        <taxon>Chlorophyta</taxon>
        <taxon>core chlorophytes</taxon>
        <taxon>Trebouxiophyceae</taxon>
        <taxon>Chlorellales</taxon>
        <taxon>Chlorellaceae</taxon>
        <taxon>Chlorella clade</taxon>
        <taxon>Micractinium</taxon>
    </lineage>
</organism>
<dbReference type="PROSITE" id="PS50297">
    <property type="entry name" value="ANK_REP_REGION"/>
    <property type="match status" value="2"/>
</dbReference>
<dbReference type="PANTHER" id="PTHR10383:SF9">
    <property type="entry name" value="SERINE INCORPORATOR, ISOFORM F"/>
    <property type="match status" value="1"/>
</dbReference>
<proteinExistence type="inferred from homology"/>
<gene>
    <name evidence="10" type="ORF">C2E20_3903</name>
</gene>
<feature type="compositionally biased region" description="Low complexity" evidence="7">
    <location>
        <begin position="746"/>
        <end position="770"/>
    </location>
</feature>
<keyword evidence="5 8" id="KW-0472">Membrane</keyword>
<dbReference type="OrthoDB" id="5963193at2759"/>
<evidence type="ECO:0000256" key="9">
    <source>
        <dbReference type="SAM" id="SignalP"/>
    </source>
</evidence>
<feature type="region of interest" description="Disordered" evidence="7">
    <location>
        <begin position="344"/>
        <end position="366"/>
    </location>
</feature>
<feature type="transmembrane region" description="Helical" evidence="8">
    <location>
        <begin position="224"/>
        <end position="247"/>
    </location>
</feature>
<feature type="transmembrane region" description="Helical" evidence="8">
    <location>
        <begin position="124"/>
        <end position="141"/>
    </location>
</feature>
<reference evidence="10 11" key="1">
    <citation type="journal article" date="2018" name="Plant J.">
        <title>Genome sequences of Chlorella sorokiniana UTEX 1602 and Micractinium conductrix SAG 241.80: implications to maltose excretion by a green alga.</title>
        <authorList>
            <person name="Arriola M.B."/>
            <person name="Velmurugan N."/>
            <person name="Zhang Y."/>
            <person name="Plunkett M.H."/>
            <person name="Hondzo H."/>
            <person name="Barney B.M."/>
        </authorList>
    </citation>
    <scope>NUCLEOTIDE SEQUENCE [LARGE SCALE GENOMIC DNA]</scope>
    <source>
        <strain evidence="10 11">SAG 241.80</strain>
    </source>
</reference>
<protein>
    <submittedName>
        <fullName evidence="10">Serine incorporator 3</fullName>
    </submittedName>
</protein>
<feature type="transmembrane region" description="Helical" evidence="8">
    <location>
        <begin position="189"/>
        <end position="212"/>
    </location>
</feature>
<dbReference type="InterPro" id="IPR036770">
    <property type="entry name" value="Ankyrin_rpt-contain_sf"/>
</dbReference>
<feature type="region of interest" description="Disordered" evidence="7">
    <location>
        <begin position="746"/>
        <end position="784"/>
    </location>
</feature>
<dbReference type="InterPro" id="IPR005016">
    <property type="entry name" value="TDE1/TMS"/>
</dbReference>
<evidence type="ECO:0000313" key="10">
    <source>
        <dbReference type="EMBL" id="PSC72841.1"/>
    </source>
</evidence>
<keyword evidence="3 8" id="KW-0812">Transmembrane</keyword>
<evidence type="ECO:0000256" key="7">
    <source>
        <dbReference type="SAM" id="MobiDB-lite"/>
    </source>
</evidence>
<feature type="transmembrane region" description="Helical" evidence="8">
    <location>
        <begin position="86"/>
        <end position="104"/>
    </location>
</feature>